<dbReference type="GO" id="GO:0032012">
    <property type="term" value="P:regulation of ARF protein signal transduction"/>
    <property type="evidence" value="ECO:0007669"/>
    <property type="project" value="InterPro"/>
</dbReference>
<dbReference type="EMBL" id="CP034456">
    <property type="protein sequence ID" value="QBM86195.1"/>
    <property type="molecule type" value="Genomic_DNA"/>
</dbReference>
<dbReference type="PANTHER" id="PTHR10663:SF388">
    <property type="entry name" value="GOLGI-SPECIFIC BREFELDIN A-RESISTANCE GUANINE NUCLEOTIDE EXCHANGE FACTOR 1"/>
    <property type="match status" value="1"/>
</dbReference>
<gene>
    <name evidence="2" type="primary">MPUL0A08310</name>
    <name evidence="2" type="ORF">METSCH_A08310</name>
</gene>
<name>A0A4P6XIC8_9ASCO</name>
<protein>
    <submittedName>
        <fullName evidence="2">Golgi-specific brefeldin A-resistance guanine nucleotide exchange factor 1</fullName>
    </submittedName>
</protein>
<dbReference type="GO" id="GO:0016192">
    <property type="term" value="P:vesicle-mediated transport"/>
    <property type="evidence" value="ECO:0007669"/>
    <property type="project" value="UniProtKB-ARBA"/>
</dbReference>
<dbReference type="CDD" id="cd00171">
    <property type="entry name" value="Sec7"/>
    <property type="match status" value="1"/>
</dbReference>
<reference evidence="3" key="1">
    <citation type="submission" date="2019-03" db="EMBL/GenBank/DDBJ databases">
        <title>Snf2 controls pulcherriminic acid biosynthesis and connects pigmentation and antifungal activity of the yeast Metschnikowia pulcherrima.</title>
        <authorList>
            <person name="Gore-Lloyd D."/>
            <person name="Sumann I."/>
            <person name="Brachmann A.O."/>
            <person name="Schneeberger K."/>
            <person name="Ortiz-Merino R.A."/>
            <person name="Moreno-Beltran M."/>
            <person name="Schlaefli M."/>
            <person name="Kirner P."/>
            <person name="Santos Kron A."/>
            <person name="Wolfe K.H."/>
            <person name="Piel J."/>
            <person name="Ahrens C.H."/>
            <person name="Henk D."/>
            <person name="Freimoser F.M."/>
        </authorList>
    </citation>
    <scope>NUCLEOTIDE SEQUENCE [LARGE SCALE GENOMIC DNA]</scope>
    <source>
        <strain evidence="3">APC 1.2</strain>
    </source>
</reference>
<dbReference type="InterPro" id="IPR016024">
    <property type="entry name" value="ARM-type_fold"/>
</dbReference>
<dbReference type="STRING" id="2163413.A0A4P6XIC8"/>
<dbReference type="SMART" id="SM00222">
    <property type="entry name" value="Sec7"/>
    <property type="match status" value="1"/>
</dbReference>
<dbReference type="Pfam" id="PF12783">
    <property type="entry name" value="Sec7-like_HUS"/>
    <property type="match status" value="1"/>
</dbReference>
<dbReference type="PANTHER" id="PTHR10663">
    <property type="entry name" value="GUANYL-NUCLEOTIDE EXCHANGE FACTOR"/>
    <property type="match status" value="1"/>
</dbReference>
<dbReference type="InterPro" id="IPR000904">
    <property type="entry name" value="Sec7_dom"/>
</dbReference>
<proteinExistence type="predicted"/>
<organism evidence="2 3">
    <name type="scientific">Metschnikowia aff. pulcherrima</name>
    <dbReference type="NCBI Taxonomy" id="2163413"/>
    <lineage>
        <taxon>Eukaryota</taxon>
        <taxon>Fungi</taxon>
        <taxon>Dikarya</taxon>
        <taxon>Ascomycota</taxon>
        <taxon>Saccharomycotina</taxon>
        <taxon>Pichiomycetes</taxon>
        <taxon>Metschnikowiaceae</taxon>
        <taxon>Metschnikowia</taxon>
    </lineage>
</organism>
<keyword evidence="3" id="KW-1185">Reference proteome</keyword>
<dbReference type="SUPFAM" id="SSF48371">
    <property type="entry name" value="ARM repeat"/>
    <property type="match status" value="1"/>
</dbReference>
<dbReference type="Pfam" id="PF01369">
    <property type="entry name" value="Sec7"/>
    <property type="match status" value="1"/>
</dbReference>
<dbReference type="Proteomes" id="UP000292447">
    <property type="component" value="Chromosome I"/>
</dbReference>
<dbReference type="Gene3D" id="1.10.220.20">
    <property type="match status" value="1"/>
</dbReference>
<sequence length="1462" mass="163578">MSLHVHTGTLSGPFAEYAPAPRTQYAIDPVALMIEECMRISLAMRKQARWLASGVAAIFGAADFFGDDEPLVLKLAHSSVAGLGSYNHAGSAASTAGTHSRTANGAASGPANALHSSFLQLRAILGETADIDSVDSLTLMQPFLLTIELSATSGAVTALALGVIAKALQYDILSFRLRNLSATLVQLTTLLTRCRFEALDQSLDDAVLLRVLRLLETLVTGPLSQLLPNAVISEVIHTCISLACNKRRSEVLRRAAEMAMVAMTQRIFQRVRELEPEQSTGEEFAANYAEIHAETRHAETPASAGSSRSLDDISSVNFGTGHHTAATVDLAPLSPRKDAVADETPAQFDIQCINEFMGLLISMSSPANQYQHTELSRVFALTLLNTAIEVAGDYMPNHPSLMALLADPVSKDVLQIIASTDSVPLLQESLRLFCSMAVILKANLKAQIELTLNLIFKSLLPNKRAIDRNIKGTTAILSRSPVSKELIVESLSFLWTRSPQFFAELFVEYDCDFEKSDLATTFVDFLCELALPESAITTTDNVPPICLEGILSFVSSINTRAKSYRPDKSDPKHPLVANKVQKNSFIKCTEIFNDNPKKGIAALAELQFINNVDDAKELAEFFFQKSTRLNKKVLGEYLAKPANAEVLKEFMFLFDFGGLRVDEGLRIMLKSFRLPGESQQIERIVELFAEAFVASQTTENNPAPDDCPDREPVLPDRDAVFILSYSIIMLNTDLHNPQVKKLMDLEAYRRNLKGVYNGKDFPEWYMAGIYNSIRDREIIMPEEHHGTEKWFDDVWHNLISSQSNWARDHGNSAEEFDSATLCDFDKLLFESVVENVVGTLIQVFKEASDDNIITKLMSSIDKCATVCITYDLQKAVSFMIELLTKLTSLADTPAVKVAEDDQFRLEIPITQLTIEKKADPVTVSELSVYFGKDFKAQLSTVVLFRLIKKPGCKVSDSWKLVIRLILNLFENCLVEPNLFSEFQKKLKLAPLAKVKPSFVIQKVKPLKESGLLSTFSSFLKGYSDEPPEPSDQEIESTLSTIDCVQSLNIPAIFKVVSKSDKDQMKRFIVLFSQNLPVFLTEIKRYFESEVLFMFEVMVCFSLIVEDSETTDLTIKRLVEYLESNNLTKKGFIRLSTYLFLLVRKSEGEYHENVSKILQNILGFEQATLAKHGSSLIQPLFSLVDNDSHVRNIFWNEPFWNILRALGSIQFFSEDILVFTETVVRQFPDKISNENYLPFLGVLDEISSLGAVGAQYEQEQALKQTEEEIQSNKNLIQVAKRSITLTGELSHVQHKLTYPLIQALAHQCFNPCREVRTHAVQILQSTISSGQLNETYTAEGLFDYGLFPLLAELQKKETLETDASAFWDTQSQVLSLVGKTYLRIYTELSKEVAETMWLRLVKDFGVVNEISPQVKEPSLEVMKNMILVLQRDFLTAENESLWKETWDALDKLFPGLKDEVVSK</sequence>
<dbReference type="InterPro" id="IPR056604">
    <property type="entry name" value="GBF1-like_TPR"/>
</dbReference>
<evidence type="ECO:0000259" key="1">
    <source>
        <dbReference type="PROSITE" id="PS50190"/>
    </source>
</evidence>
<dbReference type="PROSITE" id="PS50190">
    <property type="entry name" value="SEC7"/>
    <property type="match status" value="1"/>
</dbReference>
<dbReference type="GO" id="GO:0005085">
    <property type="term" value="F:guanyl-nucleotide exchange factor activity"/>
    <property type="evidence" value="ECO:0007669"/>
    <property type="project" value="InterPro"/>
</dbReference>
<dbReference type="SUPFAM" id="SSF48425">
    <property type="entry name" value="Sec7 domain"/>
    <property type="match status" value="1"/>
</dbReference>
<dbReference type="InterPro" id="IPR023394">
    <property type="entry name" value="Sec7_C_sf"/>
</dbReference>
<dbReference type="GO" id="GO:0005794">
    <property type="term" value="C:Golgi apparatus"/>
    <property type="evidence" value="ECO:0007669"/>
    <property type="project" value="UniProtKB-ARBA"/>
</dbReference>
<dbReference type="InterPro" id="IPR032691">
    <property type="entry name" value="Mon2/Sec7/BIG1-like_HUS"/>
</dbReference>
<dbReference type="Gene3D" id="1.10.1000.11">
    <property type="entry name" value="Arf Nucleotide-binding Site Opener,domain 2"/>
    <property type="match status" value="1"/>
</dbReference>
<evidence type="ECO:0000313" key="3">
    <source>
        <dbReference type="Proteomes" id="UP000292447"/>
    </source>
</evidence>
<evidence type="ECO:0000313" key="2">
    <source>
        <dbReference type="EMBL" id="QBM86195.1"/>
    </source>
</evidence>
<dbReference type="InterPro" id="IPR035999">
    <property type="entry name" value="Sec7_dom_sf"/>
</dbReference>
<dbReference type="Pfam" id="PF23325">
    <property type="entry name" value="TPR_28"/>
    <property type="match status" value="1"/>
</dbReference>
<feature type="domain" description="SEC7" evidence="1">
    <location>
        <begin position="574"/>
        <end position="776"/>
    </location>
</feature>
<accession>A0A4P6XIC8</accession>